<organism evidence="1 2">
    <name type="scientific">Methylobacterium gnaphalii</name>
    <dbReference type="NCBI Taxonomy" id="1010610"/>
    <lineage>
        <taxon>Bacteria</taxon>
        <taxon>Pseudomonadati</taxon>
        <taxon>Pseudomonadota</taxon>
        <taxon>Alphaproteobacteria</taxon>
        <taxon>Hyphomicrobiales</taxon>
        <taxon>Methylobacteriaceae</taxon>
        <taxon>Methylobacterium</taxon>
    </lineage>
</organism>
<proteinExistence type="predicted"/>
<evidence type="ECO:0000313" key="2">
    <source>
        <dbReference type="Proteomes" id="UP000321750"/>
    </source>
</evidence>
<dbReference type="AlphaFoldDB" id="A0A512JQL1"/>
<sequence length="63" mass="6860">MKVGDRVVFVRPKMAACVGVNQNAAGIVTRVIEIDGHPTRVDVKLPNRLTILSLRSGEFTIVT</sequence>
<dbReference type="RefSeq" id="WP_147048631.1">
    <property type="nucleotide sequence ID" value="NZ_BJZV01000034.1"/>
</dbReference>
<dbReference type="EMBL" id="BJZV01000034">
    <property type="protein sequence ID" value="GEP12244.1"/>
    <property type="molecule type" value="Genomic_DNA"/>
</dbReference>
<comment type="caution">
    <text evidence="1">The sequence shown here is derived from an EMBL/GenBank/DDBJ whole genome shotgun (WGS) entry which is preliminary data.</text>
</comment>
<protein>
    <recommendedName>
        <fullName evidence="3">KOW domain-containing protein</fullName>
    </recommendedName>
</protein>
<keyword evidence="2" id="KW-1185">Reference proteome</keyword>
<reference evidence="1 2" key="1">
    <citation type="submission" date="2019-07" db="EMBL/GenBank/DDBJ databases">
        <title>Whole genome shotgun sequence of Methylobacterium gnaphalii NBRC 107716.</title>
        <authorList>
            <person name="Hosoyama A."/>
            <person name="Uohara A."/>
            <person name="Ohji S."/>
            <person name="Ichikawa N."/>
        </authorList>
    </citation>
    <scope>NUCLEOTIDE SEQUENCE [LARGE SCALE GENOMIC DNA]</scope>
    <source>
        <strain evidence="1 2">NBRC 107716</strain>
    </source>
</reference>
<name>A0A512JQL1_9HYPH</name>
<dbReference type="Proteomes" id="UP000321750">
    <property type="component" value="Unassembled WGS sequence"/>
</dbReference>
<accession>A0A512JQL1</accession>
<evidence type="ECO:0008006" key="3">
    <source>
        <dbReference type="Google" id="ProtNLM"/>
    </source>
</evidence>
<evidence type="ECO:0000313" key="1">
    <source>
        <dbReference type="EMBL" id="GEP12244.1"/>
    </source>
</evidence>
<gene>
    <name evidence="1" type="ORF">MGN01_40890</name>
</gene>